<dbReference type="EMBL" id="KI283211">
    <property type="protein sequence ID" value="ESA14123.1"/>
    <property type="molecule type" value="Genomic_DNA"/>
</dbReference>
<reference evidence="1" key="1">
    <citation type="submission" date="2013-07" db="EMBL/GenBank/DDBJ databases">
        <title>The genome of an arbuscular mycorrhizal fungus provides insights into the evolution of the oldest plant symbiosis.</title>
        <authorList>
            <consortium name="DOE Joint Genome Institute"/>
            <person name="Tisserant E."/>
            <person name="Malbreil M."/>
            <person name="Kuo A."/>
            <person name="Kohler A."/>
            <person name="Symeonidi A."/>
            <person name="Balestrini R."/>
            <person name="Charron P."/>
            <person name="Duensing N."/>
            <person name="Frei-dit-Frey N."/>
            <person name="Gianinazzi-Pearson V."/>
            <person name="Gilbert B."/>
            <person name="Handa Y."/>
            <person name="Hijri M."/>
            <person name="Kaul R."/>
            <person name="Kawaguchi M."/>
            <person name="Krajinski F."/>
            <person name="Lammers P."/>
            <person name="Lapierre D."/>
            <person name="Masclaux F.G."/>
            <person name="Murat C."/>
            <person name="Morin E."/>
            <person name="Ndikumana S."/>
            <person name="Pagni M."/>
            <person name="Petitpierre D."/>
            <person name="Requena N."/>
            <person name="Rosikiewicz P."/>
            <person name="Riley R."/>
            <person name="Saito K."/>
            <person name="San Clemente H."/>
            <person name="Shapiro H."/>
            <person name="van Tuinen D."/>
            <person name="Becard G."/>
            <person name="Bonfante P."/>
            <person name="Paszkowski U."/>
            <person name="Shachar-Hill Y."/>
            <person name="Young J.P."/>
            <person name="Sanders I.R."/>
            <person name="Henrissat B."/>
            <person name="Rensing S.A."/>
            <person name="Grigoriev I.V."/>
            <person name="Corradi N."/>
            <person name="Roux C."/>
            <person name="Martin F."/>
        </authorList>
    </citation>
    <scope>NUCLEOTIDE SEQUENCE</scope>
    <source>
        <strain evidence="1">DAOM 197198</strain>
    </source>
</reference>
<accession>U9U6C6</accession>
<organism evidence="1">
    <name type="scientific">Rhizophagus irregularis (strain DAOM 181602 / DAOM 197198 / MUCL 43194)</name>
    <name type="common">Arbuscular mycorrhizal fungus</name>
    <name type="synonym">Glomus intraradices</name>
    <dbReference type="NCBI Taxonomy" id="747089"/>
    <lineage>
        <taxon>Eukaryota</taxon>
        <taxon>Fungi</taxon>
        <taxon>Fungi incertae sedis</taxon>
        <taxon>Mucoromycota</taxon>
        <taxon>Glomeromycotina</taxon>
        <taxon>Glomeromycetes</taxon>
        <taxon>Glomerales</taxon>
        <taxon>Glomeraceae</taxon>
        <taxon>Rhizophagus</taxon>
    </lineage>
</organism>
<protein>
    <submittedName>
        <fullName evidence="1">Uncharacterized protein</fullName>
    </submittedName>
</protein>
<proteinExistence type="predicted"/>
<dbReference type="AlphaFoldDB" id="U9U6C6"/>
<evidence type="ECO:0000313" key="1">
    <source>
        <dbReference type="EMBL" id="ESA14123.1"/>
    </source>
</evidence>
<dbReference type="HOGENOM" id="CLU_2777206_0_0_1"/>
<sequence>MYATLAVLGISLSLSGADHQDVDKLLTKAIDLANCEFPPDFSASVIGSINFSKKIISFLKSWTSSNSSK</sequence>
<name>U9U6C6_RHIID</name>
<gene>
    <name evidence="1" type="ORF">GLOINDRAFT_25288</name>
</gene>